<dbReference type="InParanoid" id="A0A2J6TE87"/>
<reference evidence="2 3" key="1">
    <citation type="submission" date="2016-04" db="EMBL/GenBank/DDBJ databases">
        <title>A degradative enzymes factory behind the ericoid mycorrhizal symbiosis.</title>
        <authorList>
            <consortium name="DOE Joint Genome Institute"/>
            <person name="Martino E."/>
            <person name="Morin E."/>
            <person name="Grelet G."/>
            <person name="Kuo A."/>
            <person name="Kohler A."/>
            <person name="Daghino S."/>
            <person name="Barry K."/>
            <person name="Choi C."/>
            <person name="Cichocki N."/>
            <person name="Clum A."/>
            <person name="Copeland A."/>
            <person name="Hainaut M."/>
            <person name="Haridas S."/>
            <person name="Labutti K."/>
            <person name="Lindquist E."/>
            <person name="Lipzen A."/>
            <person name="Khouja H.-R."/>
            <person name="Murat C."/>
            <person name="Ohm R."/>
            <person name="Olson A."/>
            <person name="Spatafora J."/>
            <person name="Veneault-Fourrey C."/>
            <person name="Henrissat B."/>
            <person name="Grigoriev I."/>
            <person name="Martin F."/>
            <person name="Perotto S."/>
        </authorList>
    </citation>
    <scope>NUCLEOTIDE SEQUENCE [LARGE SCALE GENOMIC DNA]</scope>
    <source>
        <strain evidence="2 3">E</strain>
    </source>
</reference>
<evidence type="ECO:0000313" key="2">
    <source>
        <dbReference type="EMBL" id="PMD61346.1"/>
    </source>
</evidence>
<dbReference type="OrthoDB" id="3549309at2759"/>
<gene>
    <name evidence="2" type="ORF">K444DRAFT_628391</name>
</gene>
<dbReference type="RefSeq" id="XP_024738250.1">
    <property type="nucleotide sequence ID" value="XM_024882909.1"/>
</dbReference>
<sequence length="247" mass="28286">MATTFPGFPTLPWELRDEIWKNCLPSQTPALGGELAARILSFKHQDKFWRGSSRPQRLPKRHIPLTWRPSPRAQPQKKAVHELQQETATPYQRLAACIKSQILVLKQVKKELENDPQLAKWLKNPPFPFRPKLELDTATGSLIYTCPQIVENYHLEKLVFRDTSAPLPSPSTRPIQSDSTPTTNPALTLTTLATTPTSTPRPLTEEEDEEEEADWNPDNPIYFAEKDNDAIWSDNEEEPPHKRQKHS</sequence>
<keyword evidence="3" id="KW-1185">Reference proteome</keyword>
<feature type="region of interest" description="Disordered" evidence="1">
    <location>
        <begin position="164"/>
        <end position="247"/>
    </location>
</feature>
<feature type="compositionally biased region" description="Low complexity" evidence="1">
    <location>
        <begin position="179"/>
        <end position="202"/>
    </location>
</feature>
<dbReference type="EMBL" id="KZ613786">
    <property type="protein sequence ID" value="PMD61346.1"/>
    <property type="molecule type" value="Genomic_DNA"/>
</dbReference>
<accession>A0A2J6TE87</accession>
<feature type="compositionally biased region" description="Acidic residues" evidence="1">
    <location>
        <begin position="205"/>
        <end position="215"/>
    </location>
</feature>
<protein>
    <submittedName>
        <fullName evidence="2">Uncharacterized protein</fullName>
    </submittedName>
</protein>
<proteinExistence type="predicted"/>
<name>A0A2J6TE87_9HELO</name>
<evidence type="ECO:0000256" key="1">
    <source>
        <dbReference type="SAM" id="MobiDB-lite"/>
    </source>
</evidence>
<dbReference type="Proteomes" id="UP000235371">
    <property type="component" value="Unassembled WGS sequence"/>
</dbReference>
<dbReference type="GeneID" id="36590986"/>
<dbReference type="AlphaFoldDB" id="A0A2J6TE87"/>
<evidence type="ECO:0000313" key="3">
    <source>
        <dbReference type="Proteomes" id="UP000235371"/>
    </source>
</evidence>
<organism evidence="2 3">
    <name type="scientific">Hyaloscypha bicolor E</name>
    <dbReference type="NCBI Taxonomy" id="1095630"/>
    <lineage>
        <taxon>Eukaryota</taxon>
        <taxon>Fungi</taxon>
        <taxon>Dikarya</taxon>
        <taxon>Ascomycota</taxon>
        <taxon>Pezizomycotina</taxon>
        <taxon>Leotiomycetes</taxon>
        <taxon>Helotiales</taxon>
        <taxon>Hyaloscyphaceae</taxon>
        <taxon>Hyaloscypha</taxon>
        <taxon>Hyaloscypha bicolor</taxon>
    </lineage>
</organism>